<dbReference type="Proteomes" id="UP001144313">
    <property type="component" value="Unassembled WGS sequence"/>
</dbReference>
<dbReference type="RefSeq" id="WP_270114572.1">
    <property type="nucleotide sequence ID" value="NZ_BAAAOL010000007.1"/>
</dbReference>
<keyword evidence="1" id="KW-1133">Transmembrane helix</keyword>
<evidence type="ECO:0000313" key="2">
    <source>
        <dbReference type="EMBL" id="GLI43872.1"/>
    </source>
</evidence>
<evidence type="ECO:0000313" key="3">
    <source>
        <dbReference type="Proteomes" id="UP001144313"/>
    </source>
</evidence>
<dbReference type="EMBL" id="BSDT01000001">
    <property type="protein sequence ID" value="GLI43872.1"/>
    <property type="molecule type" value="Genomic_DNA"/>
</dbReference>
<reference evidence="2" key="1">
    <citation type="submission" date="2022-12" db="EMBL/GenBank/DDBJ databases">
        <title>Reference genome sequencing for broad-spectrum identification of bacterial and archaeal isolates by mass spectrometry.</title>
        <authorList>
            <person name="Sekiguchi Y."/>
            <person name="Tourlousse D.M."/>
        </authorList>
    </citation>
    <scope>NUCLEOTIDE SEQUENCE</scope>
    <source>
        <strain evidence="2">LLR39Z86</strain>
    </source>
</reference>
<evidence type="ECO:0000256" key="1">
    <source>
        <dbReference type="SAM" id="Phobius"/>
    </source>
</evidence>
<name>A0A9W6LHC5_9ACTN</name>
<keyword evidence="1" id="KW-0472">Membrane</keyword>
<keyword evidence="1" id="KW-0812">Transmembrane</keyword>
<feature type="transmembrane region" description="Helical" evidence="1">
    <location>
        <begin position="27"/>
        <end position="45"/>
    </location>
</feature>
<accession>A0A9W6LHC5</accession>
<proteinExistence type="predicted"/>
<comment type="caution">
    <text evidence="2">The sequence shown here is derived from an EMBL/GenBank/DDBJ whole genome shotgun (WGS) entry which is preliminary data.</text>
</comment>
<organism evidence="2 3">
    <name type="scientific">Glycomyces algeriensis</name>
    <dbReference type="NCBI Taxonomy" id="256037"/>
    <lineage>
        <taxon>Bacteria</taxon>
        <taxon>Bacillati</taxon>
        <taxon>Actinomycetota</taxon>
        <taxon>Actinomycetes</taxon>
        <taxon>Glycomycetales</taxon>
        <taxon>Glycomycetaceae</taxon>
        <taxon>Glycomyces</taxon>
    </lineage>
</organism>
<keyword evidence="3" id="KW-1185">Reference proteome</keyword>
<gene>
    <name evidence="2" type="ORF">GALLR39Z86_37220</name>
</gene>
<sequence>MSASYTGLLAGMLLALAIVVGQAMGVLLVLVLGGLGFVAGALLSGESRSFRRYRRGRR</sequence>
<dbReference type="AlphaFoldDB" id="A0A9W6LHC5"/>
<evidence type="ECO:0008006" key="4">
    <source>
        <dbReference type="Google" id="ProtNLM"/>
    </source>
</evidence>
<protein>
    <recommendedName>
        <fullName evidence="4">Small integral membrane protein DUF2273</fullName>
    </recommendedName>
</protein>